<dbReference type="Proteomes" id="UP000243719">
    <property type="component" value="Unassembled WGS sequence"/>
</dbReference>
<dbReference type="GO" id="GO:0019344">
    <property type="term" value="P:cysteine biosynthetic process"/>
    <property type="evidence" value="ECO:0007669"/>
    <property type="project" value="TreeGrafter"/>
</dbReference>
<dbReference type="PROSITE" id="PS50931">
    <property type="entry name" value="HTH_LYSR"/>
    <property type="match status" value="1"/>
</dbReference>
<accession>A0A1H2PKV6</accession>
<keyword evidence="4" id="KW-0804">Transcription</keyword>
<dbReference type="PRINTS" id="PR00039">
    <property type="entry name" value="HTHLYSR"/>
</dbReference>
<dbReference type="GO" id="GO:0000976">
    <property type="term" value="F:transcription cis-regulatory region binding"/>
    <property type="evidence" value="ECO:0007669"/>
    <property type="project" value="TreeGrafter"/>
</dbReference>
<dbReference type="GO" id="GO:0003700">
    <property type="term" value="F:DNA-binding transcription factor activity"/>
    <property type="evidence" value="ECO:0007669"/>
    <property type="project" value="InterPro"/>
</dbReference>
<dbReference type="SUPFAM" id="SSF53850">
    <property type="entry name" value="Periplasmic binding protein-like II"/>
    <property type="match status" value="1"/>
</dbReference>
<keyword evidence="3" id="KW-0238">DNA-binding</keyword>
<sequence>MNFQQLRLTREAARRKLNLTEVANVLYTSQSGVSKHIKDLEDELGVEIFVRRGKRLVDITEPGRHVLTLIERILLDVENLRRTARHFAAADSGSLVVATTHTQARYVLPKIIPGFRALFPNVHLALHQGSPAQITEMVAQGEADVGIATESLDRHPGLVAFPYYTWRHVVVAPRNHALAQRSDLTLADIAQYPIITYDQGFTGRPHIDAAFAQAGLAPDMTFTAIDADVIKTYVGLDMGIGIVSEMAFDAARDTELVRLDIGQPFAESTSRIGVRRGVYLRSYVYRFIEMLAPQLNADVVRQRLAGDDAGVATTRERDAALEPASRA</sequence>
<dbReference type="NCBIfam" id="NF009327">
    <property type="entry name" value="PRK12684.1"/>
    <property type="match status" value="1"/>
</dbReference>
<name>A0A1H2PKV6_9BURK</name>
<dbReference type="PANTHER" id="PTHR30126">
    <property type="entry name" value="HTH-TYPE TRANSCRIPTIONAL REGULATOR"/>
    <property type="match status" value="1"/>
</dbReference>
<gene>
    <name evidence="6" type="ORF">SAMN05216551_102267</name>
</gene>
<evidence type="ECO:0000313" key="7">
    <source>
        <dbReference type="Proteomes" id="UP000243719"/>
    </source>
</evidence>
<evidence type="ECO:0000256" key="1">
    <source>
        <dbReference type="ARBA" id="ARBA00009437"/>
    </source>
</evidence>
<keyword evidence="7" id="KW-1185">Reference proteome</keyword>
<protein>
    <submittedName>
        <fullName evidence="6">Transcriptional regulator, LysR family</fullName>
    </submittedName>
</protein>
<dbReference type="InterPro" id="IPR036388">
    <property type="entry name" value="WH-like_DNA-bd_sf"/>
</dbReference>
<evidence type="ECO:0000256" key="2">
    <source>
        <dbReference type="ARBA" id="ARBA00023015"/>
    </source>
</evidence>
<evidence type="ECO:0000259" key="5">
    <source>
        <dbReference type="PROSITE" id="PS50931"/>
    </source>
</evidence>
<proteinExistence type="inferred from homology"/>
<dbReference type="AlphaFoldDB" id="A0A1H2PKV6"/>
<keyword evidence="2" id="KW-0805">Transcription regulation</keyword>
<feature type="domain" description="HTH lysR-type" evidence="5">
    <location>
        <begin position="1"/>
        <end position="58"/>
    </location>
</feature>
<dbReference type="OrthoDB" id="5297026at2"/>
<organism evidence="6 7">
    <name type="scientific">Chitinasiproducens palmae</name>
    <dbReference type="NCBI Taxonomy" id="1770053"/>
    <lineage>
        <taxon>Bacteria</taxon>
        <taxon>Pseudomonadati</taxon>
        <taxon>Pseudomonadota</taxon>
        <taxon>Betaproteobacteria</taxon>
        <taxon>Burkholderiales</taxon>
        <taxon>Burkholderiaceae</taxon>
        <taxon>Chitinasiproducens</taxon>
    </lineage>
</organism>
<reference evidence="7" key="1">
    <citation type="submission" date="2016-09" db="EMBL/GenBank/DDBJ databases">
        <authorList>
            <person name="Varghese N."/>
            <person name="Submissions S."/>
        </authorList>
    </citation>
    <scope>NUCLEOTIDE SEQUENCE [LARGE SCALE GENOMIC DNA]</scope>
    <source>
        <strain evidence="7">JS23</strain>
    </source>
</reference>
<dbReference type="InterPro" id="IPR000847">
    <property type="entry name" value="LysR_HTH_N"/>
</dbReference>
<dbReference type="InterPro" id="IPR036390">
    <property type="entry name" value="WH_DNA-bd_sf"/>
</dbReference>
<dbReference type="Pfam" id="PF03466">
    <property type="entry name" value="LysR_substrate"/>
    <property type="match status" value="1"/>
</dbReference>
<dbReference type="InterPro" id="IPR005119">
    <property type="entry name" value="LysR_subst-bd"/>
</dbReference>
<evidence type="ECO:0000313" key="6">
    <source>
        <dbReference type="EMBL" id="SDV47096.1"/>
    </source>
</evidence>
<dbReference type="CDD" id="cd08413">
    <property type="entry name" value="PBP2_CysB_like"/>
    <property type="match status" value="1"/>
</dbReference>
<dbReference type="Gene3D" id="3.40.190.10">
    <property type="entry name" value="Periplasmic binding protein-like II"/>
    <property type="match status" value="2"/>
</dbReference>
<dbReference type="PANTHER" id="PTHR30126:SF6">
    <property type="entry name" value="HTH-TYPE TRANSCRIPTIONAL REGULATOR CYSB-RELATED"/>
    <property type="match status" value="1"/>
</dbReference>
<evidence type="ECO:0000256" key="3">
    <source>
        <dbReference type="ARBA" id="ARBA00023125"/>
    </source>
</evidence>
<evidence type="ECO:0000256" key="4">
    <source>
        <dbReference type="ARBA" id="ARBA00023163"/>
    </source>
</evidence>
<dbReference type="Gene3D" id="1.10.10.10">
    <property type="entry name" value="Winged helix-like DNA-binding domain superfamily/Winged helix DNA-binding domain"/>
    <property type="match status" value="1"/>
</dbReference>
<comment type="similarity">
    <text evidence="1">Belongs to the LysR transcriptional regulatory family.</text>
</comment>
<dbReference type="InterPro" id="IPR037423">
    <property type="entry name" value="CysB_PBP2"/>
</dbReference>
<dbReference type="SUPFAM" id="SSF46785">
    <property type="entry name" value="Winged helix' DNA-binding domain"/>
    <property type="match status" value="1"/>
</dbReference>
<dbReference type="EMBL" id="FNLO01000002">
    <property type="protein sequence ID" value="SDV47096.1"/>
    <property type="molecule type" value="Genomic_DNA"/>
</dbReference>
<dbReference type="STRING" id="1770053.SAMN05216551_102267"/>
<dbReference type="RefSeq" id="WP_091905236.1">
    <property type="nucleotide sequence ID" value="NZ_FNLO01000002.1"/>
</dbReference>
<dbReference type="Pfam" id="PF00126">
    <property type="entry name" value="HTH_1"/>
    <property type="match status" value="1"/>
</dbReference>